<feature type="compositionally biased region" description="Basic and acidic residues" evidence="1">
    <location>
        <begin position="41"/>
        <end position="50"/>
    </location>
</feature>
<feature type="compositionally biased region" description="Polar residues" evidence="1">
    <location>
        <begin position="1"/>
        <end position="20"/>
    </location>
</feature>
<name>A0A5K0UA11_9VIRU</name>
<dbReference type="Proteomes" id="UP000594342">
    <property type="component" value="Unassembled WGS sequence"/>
</dbReference>
<proteinExistence type="predicted"/>
<organism evidence="2 3">
    <name type="scientific">Yasminevirus sp. GU-2018</name>
    <dbReference type="NCBI Taxonomy" id="2420051"/>
    <lineage>
        <taxon>Viruses</taxon>
        <taxon>Varidnaviria</taxon>
        <taxon>Bamfordvirae</taxon>
        <taxon>Nucleocytoviricota</taxon>
        <taxon>Megaviricetes</taxon>
        <taxon>Imitervirales</taxon>
        <taxon>Mimiviridae</taxon>
        <taxon>Klosneuvirinae</taxon>
        <taxon>Yasminevirus</taxon>
        <taxon>Yasminevirus saudimassiliense</taxon>
    </lineage>
</organism>
<gene>
    <name evidence="2" type="ORF">YASMINEVIRUS_1390</name>
</gene>
<feature type="compositionally biased region" description="Gly residues" evidence="1">
    <location>
        <begin position="349"/>
        <end position="361"/>
    </location>
</feature>
<comment type="caution">
    <text evidence="2">The sequence shown here is derived from an EMBL/GenBank/DDBJ whole genome shotgun (WGS) entry which is preliminary data.</text>
</comment>
<feature type="compositionally biased region" description="Low complexity" evidence="1">
    <location>
        <begin position="73"/>
        <end position="83"/>
    </location>
</feature>
<feature type="compositionally biased region" description="Acidic residues" evidence="1">
    <location>
        <begin position="51"/>
        <end position="63"/>
    </location>
</feature>
<feature type="compositionally biased region" description="Low complexity" evidence="1">
    <location>
        <begin position="310"/>
        <end position="324"/>
    </location>
</feature>
<evidence type="ECO:0000313" key="3">
    <source>
        <dbReference type="Proteomes" id="UP000594342"/>
    </source>
</evidence>
<feature type="region of interest" description="Disordered" evidence="1">
    <location>
        <begin position="277"/>
        <end position="361"/>
    </location>
</feature>
<accession>A0A5K0UA11</accession>
<dbReference type="EMBL" id="UPSH01000001">
    <property type="protein sequence ID" value="VBB18858.1"/>
    <property type="molecule type" value="Genomic_DNA"/>
</dbReference>
<sequence length="361" mass="38660">MSNLTTDSNAMGAPSTSDIPSVTDHSDEKVDVPVVPDDQTDDHADDHADDQTDAPDQDAEIEDHDDHADDSADVPADVAPADAPVERPVVTWNGQRPFAGAVAQYCQVLTNAVADAEEQLDANPGWNYAIVELPLFDTLDVECTDQFGNVVVKSYAFHEAHYGPLKRQVFPPHIPHQHHKWLNFYNRSQDIWVVLGQPGKAPGGDGSGKDGTACAPFRDMQVALLQKGHFLIDASEVVFDEAKGRFWYKINIAIYRSPPRNGPVRAPHGYGFIPGLGPAMKAKQDQDAKRDVEVKFESATPAPSSTSQKSAVPAVPGAPSAPSDAGKKKRRPRGKRTGKKGPKTSDWGSGAGAGGSTGASD</sequence>
<keyword evidence="3" id="KW-1185">Reference proteome</keyword>
<feature type="compositionally biased region" description="Basic residues" evidence="1">
    <location>
        <begin position="327"/>
        <end position="342"/>
    </location>
</feature>
<reference evidence="2 3" key="1">
    <citation type="submission" date="2018-10" db="EMBL/GenBank/DDBJ databases">
        <authorList>
            <consortium name="IHU Genomes"/>
        </authorList>
    </citation>
    <scope>NUCLEOTIDE SEQUENCE [LARGE SCALE GENOMIC DNA]</scope>
    <source>
        <strain evidence="2 3">A1</strain>
    </source>
</reference>
<feature type="region of interest" description="Disordered" evidence="1">
    <location>
        <begin position="1"/>
        <end position="83"/>
    </location>
</feature>
<feature type="compositionally biased region" description="Basic and acidic residues" evidence="1">
    <location>
        <begin position="282"/>
        <end position="296"/>
    </location>
</feature>
<protein>
    <submittedName>
        <fullName evidence="2">Uncharacterized protein</fullName>
    </submittedName>
</protein>
<evidence type="ECO:0000313" key="2">
    <source>
        <dbReference type="EMBL" id="VBB18858.1"/>
    </source>
</evidence>
<evidence type="ECO:0000256" key="1">
    <source>
        <dbReference type="SAM" id="MobiDB-lite"/>
    </source>
</evidence>